<reference evidence="4 5" key="1">
    <citation type="journal article" date="2024" name="IMA Fungus">
        <title>IMA Genome - F19 : A genome assembly and annotation guide to empower mycologists, including annotated draft genome sequences of Ceratocystis pirilliformis, Diaporthe australafricana, Fusarium ophioides, Paecilomyces lecythidis, and Sporothrix stenoceras.</title>
        <authorList>
            <person name="Aylward J."/>
            <person name="Wilson A.M."/>
            <person name="Visagie C.M."/>
            <person name="Spraker J."/>
            <person name="Barnes I."/>
            <person name="Buitendag C."/>
            <person name="Ceriani C."/>
            <person name="Del Mar Angel L."/>
            <person name="du Plessis D."/>
            <person name="Fuchs T."/>
            <person name="Gasser K."/>
            <person name="Kramer D."/>
            <person name="Li W."/>
            <person name="Munsamy K."/>
            <person name="Piso A."/>
            <person name="Price J.L."/>
            <person name="Sonnekus B."/>
            <person name="Thomas C."/>
            <person name="van der Nest A."/>
            <person name="van Dijk A."/>
            <person name="van Heerden A."/>
            <person name="van Vuuren N."/>
            <person name="Yilmaz N."/>
            <person name="Duong T.A."/>
            <person name="van der Merwe N.A."/>
            <person name="Wingfield M.J."/>
            <person name="Wingfield B.D."/>
        </authorList>
    </citation>
    <scope>NUCLEOTIDE SEQUENCE [LARGE SCALE GENOMIC DNA]</scope>
    <source>
        <strain evidence="4 5">CMW 5346</strain>
    </source>
</reference>
<dbReference type="Gene3D" id="3.40.50.720">
    <property type="entry name" value="NAD(P)-binding Rossmann-like Domain"/>
    <property type="match status" value="1"/>
</dbReference>
<dbReference type="PANTHER" id="PTHR42840">
    <property type="entry name" value="NAD(P)-BINDING ROSSMANN-FOLD SUPERFAMILY PROTEIN-RELATED"/>
    <property type="match status" value="1"/>
</dbReference>
<dbReference type="InterPro" id="IPR036291">
    <property type="entry name" value="NAD(P)-bd_dom_sf"/>
</dbReference>
<comment type="similarity">
    <text evidence="1">Belongs to the Gfo/Idh/MocA family.</text>
</comment>
<name>A0ABR3Z3H9_9PEZI</name>
<protein>
    <submittedName>
        <fullName evidence="4">Uncharacterized protein</fullName>
    </submittedName>
</protein>
<dbReference type="Gene3D" id="3.30.360.10">
    <property type="entry name" value="Dihydrodipicolinate Reductase, domain 2"/>
    <property type="match status" value="1"/>
</dbReference>
<gene>
    <name evidence="4" type="ORF">Sste5346_005532</name>
</gene>
<comment type="caution">
    <text evidence="4">The sequence shown here is derived from an EMBL/GenBank/DDBJ whole genome shotgun (WGS) entry which is preliminary data.</text>
</comment>
<evidence type="ECO:0000256" key="1">
    <source>
        <dbReference type="ARBA" id="ARBA00010928"/>
    </source>
</evidence>
<dbReference type="InterPro" id="IPR000683">
    <property type="entry name" value="Gfo/Idh/MocA-like_OxRdtase_N"/>
</dbReference>
<dbReference type="PANTHER" id="PTHR42840:SF5">
    <property type="entry name" value="NAD(P)-BINDING ROSSMANN-FOLD SUPERFAMILY PROTEIN"/>
    <property type="match status" value="1"/>
</dbReference>
<dbReference type="SUPFAM" id="SSF55347">
    <property type="entry name" value="Glyceraldehyde-3-phosphate dehydrogenase-like, C-terminal domain"/>
    <property type="match status" value="1"/>
</dbReference>
<dbReference type="InterPro" id="IPR055170">
    <property type="entry name" value="GFO_IDH_MocA-like_dom"/>
</dbReference>
<evidence type="ECO:0000259" key="3">
    <source>
        <dbReference type="Pfam" id="PF22725"/>
    </source>
</evidence>
<feature type="domain" description="Gfo/Idh/MocA-like oxidoreductase N-terminal" evidence="2">
    <location>
        <begin position="4"/>
        <end position="121"/>
    </location>
</feature>
<evidence type="ECO:0000313" key="5">
    <source>
        <dbReference type="Proteomes" id="UP001583186"/>
    </source>
</evidence>
<dbReference type="Pfam" id="PF01408">
    <property type="entry name" value="GFO_IDH_MocA"/>
    <property type="match status" value="1"/>
</dbReference>
<evidence type="ECO:0000259" key="2">
    <source>
        <dbReference type="Pfam" id="PF01408"/>
    </source>
</evidence>
<dbReference type="EMBL" id="JAWCUI010000030">
    <property type="protein sequence ID" value="KAL1894845.1"/>
    <property type="molecule type" value="Genomic_DNA"/>
</dbReference>
<dbReference type="Pfam" id="PF22725">
    <property type="entry name" value="GFO_IDH_MocA_C3"/>
    <property type="match status" value="1"/>
</dbReference>
<dbReference type="Proteomes" id="UP001583186">
    <property type="component" value="Unassembled WGS sequence"/>
</dbReference>
<organism evidence="4 5">
    <name type="scientific">Sporothrix stenoceras</name>
    <dbReference type="NCBI Taxonomy" id="5173"/>
    <lineage>
        <taxon>Eukaryota</taxon>
        <taxon>Fungi</taxon>
        <taxon>Dikarya</taxon>
        <taxon>Ascomycota</taxon>
        <taxon>Pezizomycotina</taxon>
        <taxon>Sordariomycetes</taxon>
        <taxon>Sordariomycetidae</taxon>
        <taxon>Ophiostomatales</taxon>
        <taxon>Ophiostomataceae</taxon>
        <taxon>Sporothrix</taxon>
    </lineage>
</organism>
<keyword evidence="5" id="KW-1185">Reference proteome</keyword>
<dbReference type="SUPFAM" id="SSF51735">
    <property type="entry name" value="NAD(P)-binding Rossmann-fold domains"/>
    <property type="match status" value="1"/>
</dbReference>
<accession>A0ABR3Z3H9</accession>
<feature type="domain" description="GFO/IDH/MocA-like oxidoreductase" evidence="3">
    <location>
        <begin position="156"/>
        <end position="272"/>
    </location>
</feature>
<sequence>MPAVALLGAGIFAKEEHLPAVEAASDLTLAAVYSRSQKSAEALAAAATQGPKPDVYYDSPATEGKSLKDLLARKDVDGVIVSLPILVQPAVIIQALAAGKHVLSEKPIAKDVAAAKALIENYSKIGSGAPIWGVAENFRFLEVILYAASQIRKIGGDVTTFSMKMNTLIGDDDKFFNTEWRKVPEYQGGFLLDGGVHFIAGLRYLLGETEAKHDISKVSAFTTLLQPKLAPVDTVQSILTTDKGAIGTFCVSFGTEFKSAFEIEVVTTKGNVTLAPTAVTSTWVETAGGEKKEDKKEFSFSAGVKPEIVAFAASLSKGVVDPRQSPQQALKDLAILEALLASADKGGAPLTVE</sequence>
<evidence type="ECO:0000313" key="4">
    <source>
        <dbReference type="EMBL" id="KAL1894845.1"/>
    </source>
</evidence>
<proteinExistence type="inferred from homology"/>